<keyword evidence="1" id="KW-0472">Membrane</keyword>
<dbReference type="Proteomes" id="UP000238430">
    <property type="component" value="Unassembled WGS sequence"/>
</dbReference>
<comment type="caution">
    <text evidence="2">The sequence shown here is derived from an EMBL/GenBank/DDBJ whole genome shotgun (WGS) entry which is preliminary data.</text>
</comment>
<evidence type="ECO:0000256" key="1">
    <source>
        <dbReference type="SAM" id="Phobius"/>
    </source>
</evidence>
<feature type="transmembrane region" description="Helical" evidence="1">
    <location>
        <begin position="45"/>
        <end position="62"/>
    </location>
</feature>
<dbReference type="EMBL" id="PXOT01000027">
    <property type="protein sequence ID" value="PSG87025.1"/>
    <property type="molecule type" value="Genomic_DNA"/>
</dbReference>
<evidence type="ECO:0008006" key="4">
    <source>
        <dbReference type="Google" id="ProtNLM"/>
    </source>
</evidence>
<evidence type="ECO:0000313" key="3">
    <source>
        <dbReference type="Proteomes" id="UP000238430"/>
    </source>
</evidence>
<proteinExistence type="predicted"/>
<gene>
    <name evidence="2" type="ORF">C7H61_13015</name>
</gene>
<feature type="transmembrane region" description="Helical" evidence="1">
    <location>
        <begin position="21"/>
        <end position="39"/>
    </location>
</feature>
<reference evidence="2 3" key="1">
    <citation type="submission" date="2018-03" db="EMBL/GenBank/DDBJ databases">
        <title>Mesoflavibacter sp. HG37 and Mesoflavibacter sp. HG96 sp.nov., two marine bacteria isolated from seawater of Western Pacific Ocean.</title>
        <authorList>
            <person name="Cheng H."/>
            <person name="Wu Y.-H."/>
            <person name="Guo L.-L."/>
            <person name="Xu X.-W."/>
        </authorList>
    </citation>
    <scope>NUCLEOTIDE SEQUENCE [LARGE SCALE GENOMIC DNA]</scope>
    <source>
        <strain evidence="2 3">KCTC 42117</strain>
    </source>
</reference>
<organism evidence="2 3">
    <name type="scientific">Mesoflavibacter zeaxanthinifaciens subsp. sabulilitoris</name>
    <dbReference type="NCBI Taxonomy" id="1520893"/>
    <lineage>
        <taxon>Bacteria</taxon>
        <taxon>Pseudomonadati</taxon>
        <taxon>Bacteroidota</taxon>
        <taxon>Flavobacteriia</taxon>
        <taxon>Flavobacteriales</taxon>
        <taxon>Flavobacteriaceae</taxon>
        <taxon>Mesoflavibacter</taxon>
    </lineage>
</organism>
<keyword evidence="1" id="KW-1133">Transmembrane helix</keyword>
<evidence type="ECO:0000313" key="2">
    <source>
        <dbReference type="EMBL" id="PSG87025.1"/>
    </source>
</evidence>
<protein>
    <recommendedName>
        <fullName evidence="4">DUF304 domain-containing protein</fullName>
    </recommendedName>
</protein>
<dbReference type="AlphaFoldDB" id="A0A2T1N5Z6"/>
<name>A0A2T1N5Z6_9FLAO</name>
<keyword evidence="3" id="KW-1185">Reference proteome</keyword>
<sequence>MYMKDLITPNFTIYHKRQQKRLNLLQGIVWLLLGVIGLFVNKEHYFFYGYIALGFFHLWAFFQDKYKGYISVFNGILKTHYNPFFNKQINLNEVNKVIKLSDTRLLKTNSEEIKIHTSLISEESMQKLNEVIDVINERVKTQNLTQ</sequence>
<keyword evidence="1" id="KW-0812">Transmembrane</keyword>
<accession>A0A2T1N5Z6</accession>